<evidence type="ECO:0000313" key="3">
    <source>
        <dbReference type="Proteomes" id="UP000254794"/>
    </source>
</evidence>
<dbReference type="SUPFAM" id="SSF55144">
    <property type="entry name" value="LigT-like"/>
    <property type="match status" value="1"/>
</dbReference>
<accession>A0A378JSX2</accession>
<dbReference type="Pfam" id="PF08975">
    <property type="entry name" value="2H-phosphodiest"/>
    <property type="match status" value="1"/>
</dbReference>
<feature type="domain" description="DUF1868" evidence="1">
    <location>
        <begin position="5"/>
        <end position="84"/>
    </location>
</feature>
<dbReference type="InterPro" id="IPR009097">
    <property type="entry name" value="Cyclic_Pdiesterase"/>
</dbReference>
<evidence type="ECO:0000313" key="2">
    <source>
        <dbReference type="EMBL" id="STX51262.1"/>
    </source>
</evidence>
<proteinExistence type="predicted"/>
<protein>
    <submittedName>
        <fullName evidence="2">Uncharacterized protein conserved in bacteria</fullName>
    </submittedName>
</protein>
<keyword evidence="3" id="KW-1185">Reference proteome</keyword>
<dbReference type="OrthoDB" id="5649953at2"/>
<reference evidence="2 3" key="1">
    <citation type="submission" date="2018-06" db="EMBL/GenBank/DDBJ databases">
        <authorList>
            <consortium name="Pathogen Informatics"/>
            <person name="Doyle S."/>
        </authorList>
    </citation>
    <scope>NUCLEOTIDE SEQUENCE [LARGE SCALE GENOMIC DNA]</scope>
    <source>
        <strain evidence="2 3">NCTC13316</strain>
    </source>
</reference>
<dbReference type="Proteomes" id="UP000254794">
    <property type="component" value="Unassembled WGS sequence"/>
</dbReference>
<dbReference type="AlphaFoldDB" id="A0A378JSX2"/>
<dbReference type="EMBL" id="UGOD01000001">
    <property type="protein sequence ID" value="STX51262.1"/>
    <property type="molecule type" value="Genomic_DNA"/>
</dbReference>
<dbReference type="InterPro" id="IPR015069">
    <property type="entry name" value="2H-PEstase_DUF1868"/>
</dbReference>
<dbReference type="RefSeq" id="WP_115330909.1">
    <property type="nucleotide sequence ID" value="NZ_CAAAHP010000001.1"/>
</dbReference>
<name>A0A378JSX2_9GAMM</name>
<organism evidence="2 3">
    <name type="scientific">Legionella busanensis</name>
    <dbReference type="NCBI Taxonomy" id="190655"/>
    <lineage>
        <taxon>Bacteria</taxon>
        <taxon>Pseudomonadati</taxon>
        <taxon>Pseudomonadota</taxon>
        <taxon>Gammaproteobacteria</taxon>
        <taxon>Legionellales</taxon>
        <taxon>Legionellaceae</taxon>
        <taxon>Legionella</taxon>
    </lineage>
</organism>
<evidence type="ECO:0000259" key="1">
    <source>
        <dbReference type="Pfam" id="PF08975"/>
    </source>
</evidence>
<dbReference type="Gene3D" id="3.90.1140.10">
    <property type="entry name" value="Cyclic phosphodiesterase"/>
    <property type="match status" value="1"/>
</dbReference>
<sequence length="208" mass="24619">MNLEKIDAQGRYCNYPGITIIAKINQKDENFWQKVQQIISQPMLAKQYYTPLPYQSYHMTTIRLFNRAECGQADWQALLISYKPFFKKLFDYLQQNQFTPEITLQEVSISETLHLSVSFPTNQNEHIMKMAEEFDLLGNIHRPFHITFGYLYKDIPLAHKQSLLLEINENLDSLFRHNGRLFTLNSPSLCIYKDMTNFLDWNGEKHPF</sequence>
<gene>
    <name evidence="2" type="ORF">NCTC13316_01357</name>
</gene>